<name>A0A3L8D458_OOCBI</name>
<reference evidence="1 2" key="1">
    <citation type="journal article" date="2018" name="Genome Res.">
        <title>The genomic architecture and molecular evolution of ant odorant receptors.</title>
        <authorList>
            <person name="McKenzie S.K."/>
            <person name="Kronauer D.J.C."/>
        </authorList>
    </citation>
    <scope>NUCLEOTIDE SEQUENCE [LARGE SCALE GENOMIC DNA]</scope>
    <source>
        <strain evidence="1">Clonal line C1</strain>
    </source>
</reference>
<comment type="caution">
    <text evidence="1">The sequence shown here is derived from an EMBL/GenBank/DDBJ whole genome shotgun (WGS) entry which is preliminary data.</text>
</comment>
<organism evidence="1 2">
    <name type="scientific">Ooceraea biroi</name>
    <name type="common">Clonal raider ant</name>
    <name type="synonym">Cerapachys biroi</name>
    <dbReference type="NCBI Taxonomy" id="2015173"/>
    <lineage>
        <taxon>Eukaryota</taxon>
        <taxon>Metazoa</taxon>
        <taxon>Ecdysozoa</taxon>
        <taxon>Arthropoda</taxon>
        <taxon>Hexapoda</taxon>
        <taxon>Insecta</taxon>
        <taxon>Pterygota</taxon>
        <taxon>Neoptera</taxon>
        <taxon>Endopterygota</taxon>
        <taxon>Hymenoptera</taxon>
        <taxon>Apocrita</taxon>
        <taxon>Aculeata</taxon>
        <taxon>Formicoidea</taxon>
        <taxon>Formicidae</taxon>
        <taxon>Dorylinae</taxon>
        <taxon>Ooceraea</taxon>
    </lineage>
</organism>
<dbReference type="EMBL" id="QOIP01000014">
    <property type="protein sequence ID" value="RLU14911.1"/>
    <property type="molecule type" value="Genomic_DNA"/>
</dbReference>
<gene>
    <name evidence="1" type="ORF">DMN91_012798</name>
</gene>
<evidence type="ECO:0000313" key="1">
    <source>
        <dbReference type="EMBL" id="RLU14911.1"/>
    </source>
</evidence>
<evidence type="ECO:0000313" key="2">
    <source>
        <dbReference type="Proteomes" id="UP000279307"/>
    </source>
</evidence>
<dbReference type="AlphaFoldDB" id="A0A3L8D458"/>
<sequence>MAFWTSFQARQIAGCTFQSAEVQQQLDLVYLLDTTKEIEQKKRYKRNPCLAPILYSGYHSSAVGVALAPKF</sequence>
<protein>
    <submittedName>
        <fullName evidence="1">Uncharacterized protein</fullName>
    </submittedName>
</protein>
<proteinExistence type="predicted"/>
<dbReference type="Proteomes" id="UP000279307">
    <property type="component" value="Chromosome 14"/>
</dbReference>
<accession>A0A3L8D458</accession>